<evidence type="ECO:0000256" key="4">
    <source>
        <dbReference type="ARBA" id="ARBA00023034"/>
    </source>
</evidence>
<reference evidence="9 10" key="1">
    <citation type="submission" date="2023-08" db="EMBL/GenBank/DDBJ databases">
        <title>A Necator americanus chromosomal reference genome.</title>
        <authorList>
            <person name="Ilik V."/>
            <person name="Petrzelkova K.J."/>
            <person name="Pardy F."/>
            <person name="Fuh T."/>
            <person name="Niatou-Singa F.S."/>
            <person name="Gouil Q."/>
            <person name="Baker L."/>
            <person name="Ritchie M.E."/>
            <person name="Jex A.R."/>
            <person name="Gazzola D."/>
            <person name="Li H."/>
            <person name="Toshio Fujiwara R."/>
            <person name="Zhan B."/>
            <person name="Aroian R.V."/>
            <person name="Pafco B."/>
            <person name="Schwarz E.M."/>
        </authorList>
    </citation>
    <scope>NUCLEOTIDE SEQUENCE [LARGE SCALE GENOMIC DNA]</scope>
    <source>
        <strain evidence="9 10">Aroian</strain>
        <tissue evidence="9">Whole animal</tissue>
    </source>
</reference>
<dbReference type="PANTHER" id="PTHR21493">
    <property type="entry name" value="CGI-141-RELATED/LIPASE CONTAINING PROTEIN"/>
    <property type="match status" value="1"/>
</dbReference>
<evidence type="ECO:0000256" key="5">
    <source>
        <dbReference type="ARBA" id="ARBA00023136"/>
    </source>
</evidence>
<feature type="transmembrane region" description="Helical" evidence="7">
    <location>
        <begin position="235"/>
        <end position="258"/>
    </location>
</feature>
<evidence type="ECO:0000313" key="10">
    <source>
        <dbReference type="Proteomes" id="UP001303046"/>
    </source>
</evidence>
<proteinExistence type="inferred from homology"/>
<accession>A0ABR1CBV4</accession>
<dbReference type="InterPro" id="IPR045176">
    <property type="entry name" value="Got1"/>
</dbReference>
<name>A0ABR1CBV4_NECAM</name>
<organism evidence="9 10">
    <name type="scientific">Necator americanus</name>
    <name type="common">Human hookworm</name>
    <dbReference type="NCBI Taxonomy" id="51031"/>
    <lineage>
        <taxon>Eukaryota</taxon>
        <taxon>Metazoa</taxon>
        <taxon>Ecdysozoa</taxon>
        <taxon>Nematoda</taxon>
        <taxon>Chromadorea</taxon>
        <taxon>Rhabditida</taxon>
        <taxon>Rhabditina</taxon>
        <taxon>Rhabditomorpha</taxon>
        <taxon>Strongyloidea</taxon>
        <taxon>Ancylostomatidae</taxon>
        <taxon>Bunostominae</taxon>
        <taxon>Necator</taxon>
    </lineage>
</organism>
<keyword evidence="10" id="KW-1185">Reference proteome</keyword>
<gene>
    <name evidence="9" type="primary">Necator_chrII.g5909</name>
    <name evidence="9" type="ORF">RB195_018116</name>
</gene>
<feature type="domain" description="Domain of unknown function DB" evidence="8">
    <location>
        <begin position="269"/>
        <end position="366"/>
    </location>
</feature>
<dbReference type="Proteomes" id="UP001303046">
    <property type="component" value="Unassembled WGS sequence"/>
</dbReference>
<keyword evidence="2 7" id="KW-0812">Transmembrane</keyword>
<dbReference type="Pfam" id="PF01682">
    <property type="entry name" value="DB"/>
    <property type="match status" value="1"/>
</dbReference>
<dbReference type="InterPro" id="IPR007305">
    <property type="entry name" value="Vesicle_transpt_Got1/SFT2"/>
</dbReference>
<evidence type="ECO:0000259" key="8">
    <source>
        <dbReference type="Pfam" id="PF01682"/>
    </source>
</evidence>
<keyword evidence="4" id="KW-0333">Golgi apparatus</keyword>
<dbReference type="InterPro" id="IPR002602">
    <property type="entry name" value="DB"/>
</dbReference>
<evidence type="ECO:0000256" key="2">
    <source>
        <dbReference type="ARBA" id="ARBA00022692"/>
    </source>
</evidence>
<sequence>MLLAQRSRRQLFEAPAEGPWFCVTRHCLPQGRLCVSLAFVSTKKLKCVSSTKQIGVGLTAFGVFFIFLGILMFLDAALLAIGNLLFIVGITFVIGIQRTLVFFFEYRKLKGSILFFGGIFIVLFGYPLIGIIAEIWGFILLFGGFLPDKFSTEWLPSLSILFELTKSRVPDNVLKGDRLSFSHQLEHTFAVIVPDCSLVHVAISRSLLPRPQRLSADPVDERIASEICGEKTVQVITVLNLLTIMLFFLIAILISMTYSRNANEKLIRCCHGDPEIDTTCAEKYCRIPAIVPHMVVPFIAECAPKGNTVPHVWDCLSSRHDHTECCKRQGVIPHCLPYCKANGPVPTDMLRYGVCIGEFEKYRVCFRTYLKHHPSVRGDQ</sequence>
<feature type="transmembrane region" description="Helical" evidence="7">
    <location>
        <begin position="113"/>
        <end position="146"/>
    </location>
</feature>
<keyword evidence="5 7" id="KW-0472">Membrane</keyword>
<feature type="transmembrane region" description="Helical" evidence="7">
    <location>
        <begin position="80"/>
        <end position="101"/>
    </location>
</feature>
<comment type="similarity">
    <text evidence="6">Belongs to the GOT1 family.</text>
</comment>
<comment type="subcellular location">
    <subcellularLocation>
        <location evidence="1">Golgi apparatus membrane</location>
        <topology evidence="1">Multi-pass membrane protein</topology>
    </subcellularLocation>
</comment>
<dbReference type="PANTHER" id="PTHR21493:SF9">
    <property type="entry name" value="GOLGI TRANSPORT PROTEIN 1-RELATED"/>
    <property type="match status" value="1"/>
</dbReference>
<dbReference type="EMBL" id="JAVFWL010000002">
    <property type="protein sequence ID" value="KAK6734726.1"/>
    <property type="molecule type" value="Genomic_DNA"/>
</dbReference>
<evidence type="ECO:0000256" key="1">
    <source>
        <dbReference type="ARBA" id="ARBA00004653"/>
    </source>
</evidence>
<feature type="transmembrane region" description="Helical" evidence="7">
    <location>
        <begin position="54"/>
        <end position="74"/>
    </location>
</feature>
<evidence type="ECO:0000256" key="6">
    <source>
        <dbReference type="ARBA" id="ARBA00025799"/>
    </source>
</evidence>
<evidence type="ECO:0000256" key="3">
    <source>
        <dbReference type="ARBA" id="ARBA00022989"/>
    </source>
</evidence>
<comment type="caution">
    <text evidence="9">The sequence shown here is derived from an EMBL/GenBank/DDBJ whole genome shotgun (WGS) entry which is preliminary data.</text>
</comment>
<protein>
    <recommendedName>
        <fullName evidence="8">Domain of unknown function DB domain-containing protein</fullName>
    </recommendedName>
</protein>
<keyword evidence="3 7" id="KW-1133">Transmembrane helix</keyword>
<evidence type="ECO:0000313" key="9">
    <source>
        <dbReference type="EMBL" id="KAK6734726.1"/>
    </source>
</evidence>
<dbReference type="Pfam" id="PF04178">
    <property type="entry name" value="Got1"/>
    <property type="match status" value="1"/>
</dbReference>
<evidence type="ECO:0000256" key="7">
    <source>
        <dbReference type="SAM" id="Phobius"/>
    </source>
</evidence>